<comment type="caution">
    <text evidence="1">The sequence shown here is derived from an EMBL/GenBank/DDBJ whole genome shotgun (WGS) entry which is preliminary data.</text>
</comment>
<organism evidence="1 2">
    <name type="scientific">Hypoxylon rubiginosum</name>
    <dbReference type="NCBI Taxonomy" id="110542"/>
    <lineage>
        <taxon>Eukaryota</taxon>
        <taxon>Fungi</taxon>
        <taxon>Dikarya</taxon>
        <taxon>Ascomycota</taxon>
        <taxon>Pezizomycotina</taxon>
        <taxon>Sordariomycetes</taxon>
        <taxon>Xylariomycetidae</taxon>
        <taxon>Xylariales</taxon>
        <taxon>Hypoxylaceae</taxon>
        <taxon>Hypoxylon</taxon>
    </lineage>
</organism>
<accession>A0ACB9ZHD9</accession>
<dbReference type="Proteomes" id="UP001497700">
    <property type="component" value="Unassembled WGS sequence"/>
</dbReference>
<keyword evidence="2" id="KW-1185">Reference proteome</keyword>
<proteinExistence type="predicted"/>
<dbReference type="EMBL" id="MU393421">
    <property type="protein sequence ID" value="KAI4871179.1"/>
    <property type="molecule type" value="Genomic_DNA"/>
</dbReference>
<evidence type="ECO:0000313" key="1">
    <source>
        <dbReference type="EMBL" id="KAI4871179.1"/>
    </source>
</evidence>
<protein>
    <submittedName>
        <fullName evidence="1">Phosphoglycerate mutase-like protein</fullName>
    </submittedName>
</protein>
<evidence type="ECO:0000313" key="2">
    <source>
        <dbReference type="Proteomes" id="UP001497700"/>
    </source>
</evidence>
<name>A0ACB9ZHD9_9PEZI</name>
<sequence>MLATSLFGILSLSSTGLGWEWGKSGKWDHRQRTTCHGTESTINYTTISGFFQQDDSATNSKGFDYTATNYGLIDQSYPTDNKFDPNGVKTQWERFAYYVNTLNRDCDQSTQYKVLFMARHGEGYHNAAESYYGTPAWNCYWGPLEGNGTSVWRDAQLTEAGIAQCTKANSFWSHSLATEKIPAPQSYYSSPLIRSATTANLTFNGLKLPADRPFAPTIKELFREGISMRTCDERSNKTYIQNLLPAFKFEEGFTEEDELWKGYEGETSEAQRKRTKFVLDDIFSNDDNTWISITSHSGQISSNLKVLNHIAFSLSTGQAIPALIKAVNLRKVKPVTTTIQSWTAEATCISPPITSISGQGCVCSTTTSALLATATPTTSLA</sequence>
<gene>
    <name evidence="1" type="ORF">F4820DRAFT_8530</name>
</gene>
<reference evidence="1 2" key="1">
    <citation type="journal article" date="2022" name="New Phytol.">
        <title>Ecological generalism drives hyperdiversity of secondary metabolite gene clusters in xylarialean endophytes.</title>
        <authorList>
            <person name="Franco M.E.E."/>
            <person name="Wisecaver J.H."/>
            <person name="Arnold A.E."/>
            <person name="Ju Y.M."/>
            <person name="Slot J.C."/>
            <person name="Ahrendt S."/>
            <person name="Moore L.P."/>
            <person name="Eastman K.E."/>
            <person name="Scott K."/>
            <person name="Konkel Z."/>
            <person name="Mondo S.J."/>
            <person name="Kuo A."/>
            <person name="Hayes R.D."/>
            <person name="Haridas S."/>
            <person name="Andreopoulos B."/>
            <person name="Riley R."/>
            <person name="LaButti K."/>
            <person name="Pangilinan J."/>
            <person name="Lipzen A."/>
            <person name="Amirebrahimi M."/>
            <person name="Yan J."/>
            <person name="Adam C."/>
            <person name="Keymanesh K."/>
            <person name="Ng V."/>
            <person name="Louie K."/>
            <person name="Northen T."/>
            <person name="Drula E."/>
            <person name="Henrissat B."/>
            <person name="Hsieh H.M."/>
            <person name="Youens-Clark K."/>
            <person name="Lutzoni F."/>
            <person name="Miadlikowska J."/>
            <person name="Eastwood D.C."/>
            <person name="Hamelin R.C."/>
            <person name="Grigoriev I.V."/>
            <person name="U'Ren J.M."/>
        </authorList>
    </citation>
    <scope>NUCLEOTIDE SEQUENCE [LARGE SCALE GENOMIC DNA]</scope>
    <source>
        <strain evidence="1 2">CBS 119005</strain>
    </source>
</reference>